<keyword evidence="1" id="KW-0175">Coiled coil</keyword>
<dbReference type="Gene3D" id="3.80.10.10">
    <property type="entry name" value="Ribonuclease Inhibitor"/>
    <property type="match status" value="1"/>
</dbReference>
<evidence type="ECO:0000256" key="1">
    <source>
        <dbReference type="SAM" id="Coils"/>
    </source>
</evidence>
<accession>A0ABR3A060</accession>
<keyword evidence="3" id="KW-1185">Reference proteome</keyword>
<feature type="coiled-coil region" evidence="1">
    <location>
        <begin position="43"/>
        <end position="84"/>
    </location>
</feature>
<evidence type="ECO:0000313" key="3">
    <source>
        <dbReference type="Proteomes" id="UP001437256"/>
    </source>
</evidence>
<proteinExistence type="predicted"/>
<comment type="caution">
    <text evidence="2">The sequence shown here is derived from an EMBL/GenBank/DDBJ whole genome shotgun (WGS) entry which is preliminary data.</text>
</comment>
<evidence type="ECO:0000313" key="2">
    <source>
        <dbReference type="EMBL" id="KAL0066691.1"/>
    </source>
</evidence>
<dbReference type="Gene3D" id="1.20.1280.50">
    <property type="match status" value="1"/>
</dbReference>
<dbReference type="SUPFAM" id="SSF52047">
    <property type="entry name" value="RNI-like"/>
    <property type="match status" value="1"/>
</dbReference>
<reference evidence="2 3" key="1">
    <citation type="submission" date="2024-05" db="EMBL/GenBank/DDBJ databases">
        <title>A draft genome resource for the thread blight pathogen Marasmius tenuissimus strain MS-2.</title>
        <authorList>
            <person name="Yulfo-Soto G.E."/>
            <person name="Baruah I.K."/>
            <person name="Amoako-Attah I."/>
            <person name="Bukari Y."/>
            <person name="Meinhardt L.W."/>
            <person name="Bailey B.A."/>
            <person name="Cohen S.P."/>
        </authorList>
    </citation>
    <scope>NUCLEOTIDE SEQUENCE [LARGE SCALE GENOMIC DNA]</scope>
    <source>
        <strain evidence="2 3">MS-2</strain>
    </source>
</reference>
<evidence type="ECO:0008006" key="4">
    <source>
        <dbReference type="Google" id="ProtNLM"/>
    </source>
</evidence>
<dbReference type="Proteomes" id="UP001437256">
    <property type="component" value="Unassembled WGS sequence"/>
</dbReference>
<organism evidence="2 3">
    <name type="scientific">Marasmius tenuissimus</name>
    <dbReference type="NCBI Taxonomy" id="585030"/>
    <lineage>
        <taxon>Eukaryota</taxon>
        <taxon>Fungi</taxon>
        <taxon>Dikarya</taxon>
        <taxon>Basidiomycota</taxon>
        <taxon>Agaricomycotina</taxon>
        <taxon>Agaricomycetes</taxon>
        <taxon>Agaricomycetidae</taxon>
        <taxon>Agaricales</taxon>
        <taxon>Marasmiineae</taxon>
        <taxon>Marasmiaceae</taxon>
        <taxon>Marasmius</taxon>
    </lineage>
</organism>
<dbReference type="EMBL" id="JBBXMP010000033">
    <property type="protein sequence ID" value="KAL0066691.1"/>
    <property type="molecule type" value="Genomic_DNA"/>
</dbReference>
<protein>
    <recommendedName>
        <fullName evidence="4">F-box domain-containing protein</fullName>
    </recommendedName>
</protein>
<sequence length="587" mass="66418">MTEQRLYLCQNCHEKEESTNARPLRILDARFAKSGYVPSDAEVAHLRGILKEEEKELVRYKDEIAVLQCKLERLEEGKRHLKSNVKWCRSGISVQRRVPAEIWELVFSALCLSLHKYSFNLDYQRNTSFSRERLTVFETPALTVSHVCSRWRSIANDCPRLWSSINIQFAIQRDPVPCLETYLGRSKMQPLSLRLSLDPEKSYALAEDLASDKKKAWQLLALHLGRCRELVIGFHLVEVLPEIRDMMLPNLTFYQHLPYVAYSTPESLITDPRQPRWFWRPIRTAPKLTDITLDDFLPVSWLPYRQLTSITIRYLCGLPSVEGLFHVLPICTALNALTLGPWEGPDKPINPIPPVLQRPVEVPSLRYLSLDEACCDIGMDNTLVEVCLPKLNLPGLTTFNVSGWTSTSSDFLRRCSKTLEKLPINLYPGLILSGERNPASINSVSAALPALSKLSHLDLAIQTSFSRSSATSVIDNFFTTFLSTLKAESDSGSESERTVFLPNLQSAHLTLSDVELSPENVEAVLDAISSRLDTPATTTHRLTRMHLTRHLPYGSGRNPAQVVLDTDVLERVQLLKKEGITVVFDEV</sequence>
<gene>
    <name evidence="2" type="ORF">AAF712_006294</name>
</gene>
<name>A0ABR3A060_9AGAR</name>
<dbReference type="InterPro" id="IPR032675">
    <property type="entry name" value="LRR_dom_sf"/>
</dbReference>